<protein>
    <recommendedName>
        <fullName evidence="2">Ubiquitin-like domain-containing protein</fullName>
    </recommendedName>
</protein>
<comment type="caution">
    <text evidence="3">The sequence shown here is derived from an EMBL/GenBank/DDBJ whole genome shotgun (WGS) entry which is preliminary data.</text>
</comment>
<feature type="compositionally biased region" description="Acidic residues" evidence="1">
    <location>
        <begin position="172"/>
        <end position="185"/>
    </location>
</feature>
<feature type="compositionally biased region" description="Basic and acidic residues" evidence="1">
    <location>
        <begin position="18"/>
        <end position="45"/>
    </location>
</feature>
<dbReference type="Pfam" id="PF11976">
    <property type="entry name" value="Rad60-SLD"/>
    <property type="match status" value="1"/>
</dbReference>
<accession>A0A4Z1PNF4</accession>
<feature type="compositionally biased region" description="Basic and acidic residues" evidence="1">
    <location>
        <begin position="189"/>
        <end position="211"/>
    </location>
</feature>
<evidence type="ECO:0000256" key="1">
    <source>
        <dbReference type="SAM" id="MobiDB-lite"/>
    </source>
</evidence>
<feature type="compositionally biased region" description="Basic and acidic residues" evidence="1">
    <location>
        <begin position="332"/>
        <end position="344"/>
    </location>
</feature>
<feature type="domain" description="Ubiquitin-like" evidence="2">
    <location>
        <begin position="361"/>
        <end position="433"/>
    </location>
</feature>
<dbReference type="InterPro" id="IPR029071">
    <property type="entry name" value="Ubiquitin-like_domsf"/>
</dbReference>
<evidence type="ECO:0000259" key="2">
    <source>
        <dbReference type="PROSITE" id="PS50053"/>
    </source>
</evidence>
<sequence length="433" mass="49084">MKTKPQWLVKQEAAQKAAKSEVKPEDKKEKIKDATDMFSRSKDFKLPQISTRPKEKIKKEKKSSKVKEEGRKSKRRRNSTEEEDEDAGAPARKTSLTPSKRTLTLRTPGSSSPQSLTKRYEAVTSAAVKPKKAPVVISLDSDDDDEDSLYTAPPPRPRVKKPEPKQTPTPTQDDDSDTDPNEEFPELVRQARERAKQQELEKQRRNSELQRADGASESPAVDTGPNPPIRIFIDPRIPDTQPLMVTRKWGQRFREVRNAWCERQGFVKDFADTVIFTWRGTKVYDVASCKSLGIKLDEDGEPILKDQDGIDEDMSQIVLVATTTAIIEKEQKAAAEEKKRKDDESNGITAGPPAAPEKKKVKIILNAKNYDTHKLIVQEDTTFERIANNFKMVHKIPDDKQITLMWDGEALEPSDAVRDTEIEDMESIEVHIK</sequence>
<dbReference type="AlphaFoldDB" id="A0A4Z1PNF4"/>
<feature type="region of interest" description="Disordered" evidence="1">
    <location>
        <begin position="332"/>
        <end position="354"/>
    </location>
</feature>
<evidence type="ECO:0000313" key="3">
    <source>
        <dbReference type="EMBL" id="TID27709.1"/>
    </source>
</evidence>
<dbReference type="Proteomes" id="UP000298493">
    <property type="component" value="Unassembled WGS sequence"/>
</dbReference>
<gene>
    <name evidence="3" type="ORF">E6O75_ATG00476</name>
</gene>
<feature type="compositionally biased region" description="Polar residues" evidence="1">
    <location>
        <begin position="94"/>
        <end position="117"/>
    </location>
</feature>
<organism evidence="3 4">
    <name type="scientific">Venturia nashicola</name>
    <dbReference type="NCBI Taxonomy" id="86259"/>
    <lineage>
        <taxon>Eukaryota</taxon>
        <taxon>Fungi</taxon>
        <taxon>Dikarya</taxon>
        <taxon>Ascomycota</taxon>
        <taxon>Pezizomycotina</taxon>
        <taxon>Dothideomycetes</taxon>
        <taxon>Pleosporomycetidae</taxon>
        <taxon>Venturiales</taxon>
        <taxon>Venturiaceae</taxon>
        <taxon>Venturia</taxon>
    </lineage>
</organism>
<dbReference type="EMBL" id="SNSC02000001">
    <property type="protein sequence ID" value="TID27709.1"/>
    <property type="molecule type" value="Genomic_DNA"/>
</dbReference>
<name>A0A4Z1PNF4_9PEZI</name>
<proteinExistence type="predicted"/>
<feature type="region of interest" description="Disordered" evidence="1">
    <location>
        <begin position="1"/>
        <end position="234"/>
    </location>
</feature>
<dbReference type="InterPro" id="IPR000626">
    <property type="entry name" value="Ubiquitin-like_dom"/>
</dbReference>
<reference evidence="3 4" key="1">
    <citation type="submission" date="2019-04" db="EMBL/GenBank/DDBJ databases">
        <title>High contiguity whole genome sequence and gene annotation resource for two Venturia nashicola isolates.</title>
        <authorList>
            <person name="Prokchorchik M."/>
            <person name="Won K."/>
            <person name="Lee Y."/>
            <person name="Choi E.D."/>
            <person name="Segonzac C."/>
            <person name="Sohn K.H."/>
        </authorList>
    </citation>
    <scope>NUCLEOTIDE SEQUENCE [LARGE SCALE GENOMIC DNA]</scope>
    <source>
        <strain evidence="3 4">PRI2</strain>
    </source>
</reference>
<keyword evidence="4" id="KW-1185">Reference proteome</keyword>
<feature type="compositionally biased region" description="Basic and acidic residues" evidence="1">
    <location>
        <begin position="52"/>
        <end position="71"/>
    </location>
</feature>
<dbReference type="PROSITE" id="PS50053">
    <property type="entry name" value="UBIQUITIN_2"/>
    <property type="match status" value="1"/>
</dbReference>
<evidence type="ECO:0000313" key="4">
    <source>
        <dbReference type="Proteomes" id="UP000298493"/>
    </source>
</evidence>
<dbReference type="Gene3D" id="3.10.20.90">
    <property type="entry name" value="Phosphatidylinositol 3-kinase Catalytic Subunit, Chain A, domain 1"/>
    <property type="match status" value="1"/>
</dbReference>
<dbReference type="InterPro" id="IPR022617">
    <property type="entry name" value="Rad60/SUMO-like_dom"/>
</dbReference>
<dbReference type="SUPFAM" id="SSF54236">
    <property type="entry name" value="Ubiquitin-like"/>
    <property type="match status" value="1"/>
</dbReference>